<dbReference type="AlphaFoldDB" id="A1ZWQ7"/>
<dbReference type="EMBL" id="AAWS01000053">
    <property type="protein sequence ID" value="EAY25189.1"/>
    <property type="molecule type" value="Genomic_DNA"/>
</dbReference>
<sequence>MYILAILAMLSLLIIVSKKIKDNYYKKATQQHIKISSPLQIAYLNNGLPGYIRTVLFQLIQEGYLTKPKRHWFGYKVKATATHPPVKDLSKVEQTIFHYAASNESWHKIINHQELHEDLWKTEATMETQLTNFNLLYPQPVLNRLNKLRGIFILFTLTLGSYRYLLGTEKARTGIWSLLFVGMLGMMLITHVAKLDRVTKQGQKYLSSLKNSYKDLSPAKSNKYKLVVTSLLKDDKQEMASLLKMLKNKKPNQHSWAQMPQKYLNNLSANPQLET</sequence>
<dbReference type="InterPro" id="IPR026467">
    <property type="entry name" value="Ser/Gly_Cys_C_dom"/>
</dbReference>
<accession>A1ZWQ7</accession>
<feature type="transmembrane region" description="Helical" evidence="1">
    <location>
        <begin position="148"/>
        <end position="166"/>
    </location>
</feature>
<proteinExistence type="predicted"/>
<feature type="transmembrane region" description="Helical" evidence="1">
    <location>
        <begin position="173"/>
        <end position="193"/>
    </location>
</feature>
<name>A1ZWQ7_MICM2</name>
<dbReference type="Proteomes" id="UP000004095">
    <property type="component" value="Unassembled WGS sequence"/>
</dbReference>
<organism evidence="2 3">
    <name type="scientific">Microscilla marina ATCC 23134</name>
    <dbReference type="NCBI Taxonomy" id="313606"/>
    <lineage>
        <taxon>Bacteria</taxon>
        <taxon>Pseudomonadati</taxon>
        <taxon>Bacteroidota</taxon>
        <taxon>Cytophagia</taxon>
        <taxon>Cytophagales</taxon>
        <taxon>Microscillaceae</taxon>
        <taxon>Microscilla</taxon>
    </lineage>
</organism>
<reference evidence="2 3" key="1">
    <citation type="submission" date="2007-01" db="EMBL/GenBank/DDBJ databases">
        <authorList>
            <person name="Haygood M."/>
            <person name="Podell S."/>
            <person name="Anderson C."/>
            <person name="Hopkinson B."/>
            <person name="Roe K."/>
            <person name="Barbeau K."/>
            <person name="Gaasterland T."/>
            <person name="Ferriera S."/>
            <person name="Johnson J."/>
            <person name="Kravitz S."/>
            <person name="Beeson K."/>
            <person name="Sutton G."/>
            <person name="Rogers Y.-H."/>
            <person name="Friedman R."/>
            <person name="Frazier M."/>
            <person name="Venter J.C."/>
        </authorList>
    </citation>
    <scope>NUCLEOTIDE SEQUENCE [LARGE SCALE GENOMIC DNA]</scope>
    <source>
        <strain evidence="2 3">ATCC 23134</strain>
    </source>
</reference>
<gene>
    <name evidence="2" type="ORF">M23134_06785</name>
</gene>
<dbReference type="NCBIfam" id="TIGR04222">
    <property type="entry name" value="near_uncomplex"/>
    <property type="match status" value="1"/>
</dbReference>
<comment type="caution">
    <text evidence="2">The sequence shown here is derived from an EMBL/GenBank/DDBJ whole genome shotgun (WGS) entry which is preliminary data.</text>
</comment>
<evidence type="ECO:0000313" key="3">
    <source>
        <dbReference type="Proteomes" id="UP000004095"/>
    </source>
</evidence>
<evidence type="ECO:0000256" key="1">
    <source>
        <dbReference type="SAM" id="Phobius"/>
    </source>
</evidence>
<protein>
    <submittedName>
        <fullName evidence="2">Uncharacterized protein</fullName>
    </submittedName>
</protein>
<keyword evidence="1" id="KW-0472">Membrane</keyword>
<keyword evidence="1" id="KW-0812">Transmembrane</keyword>
<evidence type="ECO:0000313" key="2">
    <source>
        <dbReference type="EMBL" id="EAY25189.1"/>
    </source>
</evidence>
<keyword evidence="1" id="KW-1133">Transmembrane helix</keyword>
<keyword evidence="3" id="KW-1185">Reference proteome</keyword>